<dbReference type="CDD" id="cd00293">
    <property type="entry name" value="USP-like"/>
    <property type="match status" value="1"/>
</dbReference>
<reference evidence="3 4" key="1">
    <citation type="submission" date="2024-09" db="EMBL/GenBank/DDBJ databases">
        <authorList>
            <person name="Lee S.D."/>
        </authorList>
    </citation>
    <scope>NUCLEOTIDE SEQUENCE [LARGE SCALE GENOMIC DNA]</scope>
    <source>
        <strain evidence="3 4">N1-5</strain>
    </source>
</reference>
<evidence type="ECO:0000256" key="1">
    <source>
        <dbReference type="ARBA" id="ARBA00008791"/>
    </source>
</evidence>
<dbReference type="PANTHER" id="PTHR46553">
    <property type="entry name" value="ADENINE NUCLEOTIDE ALPHA HYDROLASES-LIKE SUPERFAMILY PROTEIN"/>
    <property type="match status" value="1"/>
</dbReference>
<proteinExistence type="inferred from homology"/>
<dbReference type="RefSeq" id="WP_051725786.1">
    <property type="nucleotide sequence ID" value="NZ_JBHEZZ010000017.1"/>
</dbReference>
<evidence type="ECO:0000313" key="4">
    <source>
        <dbReference type="Proteomes" id="UP001592528"/>
    </source>
</evidence>
<dbReference type="SUPFAM" id="SSF52402">
    <property type="entry name" value="Adenine nucleotide alpha hydrolases-like"/>
    <property type="match status" value="1"/>
</dbReference>
<sequence length="210" mass="21331">MPRTSPTRSGPARTGPIRAVTLHAGAPGPVHHRTAAAPATGAVPVVHELPSGPPGILVGLDGSDGSLWALDRAFTEAVAHDLPLYVLAAVDPAPAGYPPGMADLAEDSVDRLLESMGQVALRALAAVRANHPPMPSVTVHVVLGDAVETLLRATAGQRTLVVGARGNGGFERLLLGSVATAVIHHSACPVLLVPGETAEEYGQTDTGSDS</sequence>
<dbReference type="Gene3D" id="3.40.50.620">
    <property type="entry name" value="HUPs"/>
    <property type="match status" value="1"/>
</dbReference>
<comment type="caution">
    <text evidence="3">The sequence shown here is derived from an EMBL/GenBank/DDBJ whole genome shotgun (WGS) entry which is preliminary data.</text>
</comment>
<protein>
    <submittedName>
        <fullName evidence="3">Universal stress protein</fullName>
    </submittedName>
</protein>
<organism evidence="3 4">
    <name type="scientific">Streptacidiphilus cavernicola</name>
    <dbReference type="NCBI Taxonomy" id="3342716"/>
    <lineage>
        <taxon>Bacteria</taxon>
        <taxon>Bacillati</taxon>
        <taxon>Actinomycetota</taxon>
        <taxon>Actinomycetes</taxon>
        <taxon>Kitasatosporales</taxon>
        <taxon>Streptomycetaceae</taxon>
        <taxon>Streptacidiphilus</taxon>
    </lineage>
</organism>
<comment type="similarity">
    <text evidence="1">Belongs to the universal stress protein A family.</text>
</comment>
<dbReference type="Pfam" id="PF00582">
    <property type="entry name" value="Usp"/>
    <property type="match status" value="1"/>
</dbReference>
<dbReference type="EMBL" id="JBHEZZ010000017">
    <property type="protein sequence ID" value="MFC1404806.1"/>
    <property type="molecule type" value="Genomic_DNA"/>
</dbReference>
<dbReference type="InterPro" id="IPR014729">
    <property type="entry name" value="Rossmann-like_a/b/a_fold"/>
</dbReference>
<gene>
    <name evidence="3" type="ORF">ACEZDJ_26310</name>
</gene>
<dbReference type="PRINTS" id="PR01438">
    <property type="entry name" value="UNVRSLSTRESS"/>
</dbReference>
<keyword evidence="4" id="KW-1185">Reference proteome</keyword>
<dbReference type="InterPro" id="IPR006016">
    <property type="entry name" value="UspA"/>
</dbReference>
<dbReference type="PANTHER" id="PTHR46553:SF3">
    <property type="entry name" value="ADENINE NUCLEOTIDE ALPHA HYDROLASES-LIKE SUPERFAMILY PROTEIN"/>
    <property type="match status" value="1"/>
</dbReference>
<accession>A0ABV6UTM7</accession>
<feature type="domain" description="UspA" evidence="2">
    <location>
        <begin position="56"/>
        <end position="194"/>
    </location>
</feature>
<evidence type="ECO:0000259" key="2">
    <source>
        <dbReference type="Pfam" id="PF00582"/>
    </source>
</evidence>
<dbReference type="InterPro" id="IPR006015">
    <property type="entry name" value="Universal_stress_UspA"/>
</dbReference>
<evidence type="ECO:0000313" key="3">
    <source>
        <dbReference type="EMBL" id="MFC1404806.1"/>
    </source>
</evidence>
<name>A0ABV6UTM7_9ACTN</name>
<dbReference type="Proteomes" id="UP001592528">
    <property type="component" value="Unassembled WGS sequence"/>
</dbReference>